<gene>
    <name evidence="2" type="ORF">SETIT_4G254200v2</name>
</gene>
<proteinExistence type="predicted"/>
<keyword evidence="1" id="KW-0812">Transmembrane</keyword>
<reference evidence="2" key="1">
    <citation type="journal article" date="2012" name="Nat. Biotechnol.">
        <title>Reference genome sequence of the model plant Setaria.</title>
        <authorList>
            <person name="Bennetzen J.L."/>
            <person name="Schmutz J."/>
            <person name="Wang H."/>
            <person name="Percifield R."/>
            <person name="Hawkins J."/>
            <person name="Pontaroli A.C."/>
            <person name="Estep M."/>
            <person name="Feng L."/>
            <person name="Vaughn J.N."/>
            <person name="Grimwood J."/>
            <person name="Jenkins J."/>
            <person name="Barry K."/>
            <person name="Lindquist E."/>
            <person name="Hellsten U."/>
            <person name="Deshpande S."/>
            <person name="Wang X."/>
            <person name="Wu X."/>
            <person name="Mitros T."/>
            <person name="Triplett J."/>
            <person name="Yang X."/>
            <person name="Ye C.Y."/>
            <person name="Mauro-Herrera M."/>
            <person name="Wang L."/>
            <person name="Li P."/>
            <person name="Sharma M."/>
            <person name="Sharma R."/>
            <person name="Ronald P.C."/>
            <person name="Panaud O."/>
            <person name="Kellogg E.A."/>
            <person name="Brutnell T.P."/>
            <person name="Doust A.N."/>
            <person name="Tuskan G.A."/>
            <person name="Rokhsar D."/>
            <person name="Devos K.M."/>
        </authorList>
    </citation>
    <scope>NUCLEOTIDE SEQUENCE [LARGE SCALE GENOMIC DNA]</scope>
    <source>
        <strain evidence="2">Yugu1</strain>
    </source>
</reference>
<evidence type="ECO:0000256" key="1">
    <source>
        <dbReference type="SAM" id="Phobius"/>
    </source>
</evidence>
<dbReference type="EMBL" id="CM003531">
    <property type="protein sequence ID" value="RCV22873.1"/>
    <property type="molecule type" value="Genomic_DNA"/>
</dbReference>
<keyword evidence="1" id="KW-1133">Transmembrane helix</keyword>
<accession>A0A368QYA2</accession>
<sequence>MNPSKKDPSAPGNEKPLPADRECDCSRHGIKKFMYFVNGCFCLISTAYFGLTVYSSVQIIRLSKYVDQ</sequence>
<evidence type="ECO:0000313" key="2">
    <source>
        <dbReference type="EMBL" id="RCV22873.1"/>
    </source>
</evidence>
<organism evidence="2">
    <name type="scientific">Setaria italica</name>
    <name type="common">Foxtail millet</name>
    <name type="synonym">Panicum italicum</name>
    <dbReference type="NCBI Taxonomy" id="4555"/>
    <lineage>
        <taxon>Eukaryota</taxon>
        <taxon>Viridiplantae</taxon>
        <taxon>Streptophyta</taxon>
        <taxon>Embryophyta</taxon>
        <taxon>Tracheophyta</taxon>
        <taxon>Spermatophyta</taxon>
        <taxon>Magnoliopsida</taxon>
        <taxon>Liliopsida</taxon>
        <taxon>Poales</taxon>
        <taxon>Poaceae</taxon>
        <taxon>PACMAD clade</taxon>
        <taxon>Panicoideae</taxon>
        <taxon>Panicodae</taxon>
        <taxon>Paniceae</taxon>
        <taxon>Cenchrinae</taxon>
        <taxon>Setaria</taxon>
    </lineage>
</organism>
<protein>
    <submittedName>
        <fullName evidence="2">Uncharacterized protein</fullName>
    </submittedName>
</protein>
<feature type="transmembrane region" description="Helical" evidence="1">
    <location>
        <begin position="33"/>
        <end position="54"/>
    </location>
</feature>
<reference evidence="2" key="2">
    <citation type="submission" date="2015-07" db="EMBL/GenBank/DDBJ databases">
        <authorList>
            <person name="Noorani M."/>
        </authorList>
    </citation>
    <scope>NUCLEOTIDE SEQUENCE</scope>
    <source>
        <strain evidence="2">Yugu1</strain>
    </source>
</reference>
<keyword evidence="1" id="KW-0472">Membrane</keyword>
<name>A0A368QYA2_SETIT</name>
<dbReference type="AlphaFoldDB" id="A0A368QYA2"/>